<comment type="caution">
    <text evidence="3">The sequence shown here is derived from an EMBL/GenBank/DDBJ whole genome shotgun (WGS) entry which is preliminary data.</text>
</comment>
<sequence length="338" mass="35786">MTSPNYAPMTLSVGTPLQARVPGDVIPFARLAEASRGQRMWFGNSGLLDSQSLIAYFVGKGIEISYASGVALTPLRHPYDAALTARSIAALSGRRYTAGFGPATPAFVRALRADAYRSPKAAAAEFATIVGRLCAADGVVTFHGEYFTQRDLPAFEPGPEVEVGLGVIRPSMARTTGSVADVAISWLTSPAYLTATLLPALREGAREAGRPVPRLATLVQVAVRRPGRDPAVLADSAAGLHLRGAHYRDMLRRSGLTLSGVDALDDARELVDRGIFLYGSPEEIADRLREYHACGVGELVVKTTGVQVTEGLRAAVDDLVAVFAAADQLRPGTASVRT</sequence>
<gene>
    <name evidence="3" type="ORF">EWH70_14900</name>
</gene>
<evidence type="ECO:0000313" key="4">
    <source>
        <dbReference type="Proteomes" id="UP000292003"/>
    </source>
</evidence>
<dbReference type="CDD" id="cd01097">
    <property type="entry name" value="Tetrahydromethanopterin_reductase"/>
    <property type="match status" value="1"/>
</dbReference>
<dbReference type="EMBL" id="SFCC01000007">
    <property type="protein sequence ID" value="RZQ62982.1"/>
    <property type="molecule type" value="Genomic_DNA"/>
</dbReference>
<evidence type="ECO:0000256" key="1">
    <source>
        <dbReference type="ARBA" id="ARBA00023002"/>
    </source>
</evidence>
<dbReference type="Gene3D" id="3.20.20.30">
    <property type="entry name" value="Luciferase-like domain"/>
    <property type="match status" value="1"/>
</dbReference>
<dbReference type="SUPFAM" id="SSF51679">
    <property type="entry name" value="Bacterial luciferase-like"/>
    <property type="match status" value="1"/>
</dbReference>
<evidence type="ECO:0000313" key="3">
    <source>
        <dbReference type="EMBL" id="RZQ62982.1"/>
    </source>
</evidence>
<evidence type="ECO:0000259" key="2">
    <source>
        <dbReference type="Pfam" id="PF00296"/>
    </source>
</evidence>
<dbReference type="GO" id="GO:0016705">
    <property type="term" value="F:oxidoreductase activity, acting on paired donors, with incorporation or reduction of molecular oxygen"/>
    <property type="evidence" value="ECO:0007669"/>
    <property type="project" value="InterPro"/>
</dbReference>
<keyword evidence="4" id="KW-1185">Reference proteome</keyword>
<protein>
    <submittedName>
        <fullName evidence="3">LLM class flavin-dependent oxidoreductase</fullName>
    </submittedName>
</protein>
<dbReference type="Proteomes" id="UP000292003">
    <property type="component" value="Unassembled WGS sequence"/>
</dbReference>
<dbReference type="InterPro" id="IPR036661">
    <property type="entry name" value="Luciferase-like_sf"/>
</dbReference>
<organism evidence="3 4">
    <name type="scientific">Amycolatopsis suaedae</name>
    <dbReference type="NCBI Taxonomy" id="2510978"/>
    <lineage>
        <taxon>Bacteria</taxon>
        <taxon>Bacillati</taxon>
        <taxon>Actinomycetota</taxon>
        <taxon>Actinomycetes</taxon>
        <taxon>Pseudonocardiales</taxon>
        <taxon>Pseudonocardiaceae</taxon>
        <taxon>Amycolatopsis</taxon>
    </lineage>
</organism>
<accession>A0A4Q7J841</accession>
<dbReference type="Pfam" id="PF00296">
    <property type="entry name" value="Bac_luciferase"/>
    <property type="match status" value="1"/>
</dbReference>
<keyword evidence="1" id="KW-0560">Oxidoreductase</keyword>
<name>A0A4Q7J841_9PSEU</name>
<proteinExistence type="predicted"/>
<dbReference type="OrthoDB" id="3621573at2"/>
<dbReference type="InterPro" id="IPR050564">
    <property type="entry name" value="F420-G6PD/mer"/>
</dbReference>
<dbReference type="AlphaFoldDB" id="A0A4Q7J841"/>
<dbReference type="PANTHER" id="PTHR43244:SF1">
    <property type="entry name" value="5,10-METHYLENETETRAHYDROMETHANOPTERIN REDUCTASE"/>
    <property type="match status" value="1"/>
</dbReference>
<dbReference type="PANTHER" id="PTHR43244">
    <property type="match status" value="1"/>
</dbReference>
<dbReference type="InterPro" id="IPR011251">
    <property type="entry name" value="Luciferase-like_dom"/>
</dbReference>
<feature type="domain" description="Luciferase-like" evidence="2">
    <location>
        <begin position="20"/>
        <end position="296"/>
    </location>
</feature>
<reference evidence="3 4" key="1">
    <citation type="submission" date="2019-02" db="EMBL/GenBank/DDBJ databases">
        <title>Draft genome sequence of Amycolatopsis sp. 8-3EHSu isolated from roots of Suaeda maritima.</title>
        <authorList>
            <person name="Duangmal K."/>
            <person name="Chantavorakit T."/>
        </authorList>
    </citation>
    <scope>NUCLEOTIDE SEQUENCE [LARGE SCALE GENOMIC DNA]</scope>
    <source>
        <strain evidence="3 4">8-3EHSu</strain>
    </source>
</reference>
<dbReference type="RefSeq" id="WP_130475986.1">
    <property type="nucleotide sequence ID" value="NZ_SFCC01000007.1"/>
</dbReference>